<dbReference type="PANTHER" id="PTHR18934:SF113">
    <property type="entry name" value="ATP-DEPENDENT RNA HELICASE TDRD9"/>
    <property type="match status" value="1"/>
</dbReference>
<comment type="catalytic activity">
    <reaction evidence="15">
        <text>ATP + H2O = ADP + phosphate + H(+)</text>
        <dbReference type="Rhea" id="RHEA:13065"/>
        <dbReference type="ChEBI" id="CHEBI:15377"/>
        <dbReference type="ChEBI" id="CHEBI:15378"/>
        <dbReference type="ChEBI" id="CHEBI:30616"/>
        <dbReference type="ChEBI" id="CHEBI:43474"/>
        <dbReference type="ChEBI" id="CHEBI:456216"/>
        <dbReference type="EC" id="3.6.4.13"/>
    </reaction>
</comment>
<dbReference type="Pfam" id="PF00270">
    <property type="entry name" value="DEAD"/>
    <property type="match status" value="1"/>
</dbReference>
<evidence type="ECO:0000256" key="5">
    <source>
        <dbReference type="ARBA" id="ARBA00022473"/>
    </source>
</evidence>
<evidence type="ECO:0000256" key="1">
    <source>
        <dbReference type="ARBA" id="ARBA00004496"/>
    </source>
</evidence>
<dbReference type="CDD" id="cd18791">
    <property type="entry name" value="SF2_C_RHA"/>
    <property type="match status" value="1"/>
</dbReference>
<dbReference type="PROSITE" id="PS51192">
    <property type="entry name" value="HELICASE_ATP_BIND_1"/>
    <property type="match status" value="1"/>
</dbReference>
<evidence type="ECO:0000256" key="8">
    <source>
        <dbReference type="ARBA" id="ARBA00022782"/>
    </source>
</evidence>
<dbReference type="EC" id="3.6.4.13" evidence="3"/>
<dbReference type="GO" id="GO:0051321">
    <property type="term" value="P:meiotic cell cycle"/>
    <property type="evidence" value="ECO:0007669"/>
    <property type="project" value="UniProtKB-KW"/>
</dbReference>
<dbReference type="InterPro" id="IPR014001">
    <property type="entry name" value="Helicase_ATP-bd"/>
</dbReference>
<dbReference type="GO" id="GO:0031047">
    <property type="term" value="P:regulatory ncRNA-mediated gene silencing"/>
    <property type="evidence" value="ECO:0007669"/>
    <property type="project" value="UniProtKB-KW"/>
</dbReference>
<gene>
    <name evidence="20" type="ORF">ABEB36_002237</name>
</gene>
<feature type="domain" description="Helicase ATP-binding" evidence="18">
    <location>
        <begin position="116"/>
        <end position="282"/>
    </location>
</feature>
<evidence type="ECO:0000259" key="19">
    <source>
        <dbReference type="PROSITE" id="PS51194"/>
    </source>
</evidence>
<dbReference type="Pfam" id="PF00271">
    <property type="entry name" value="Helicase_C"/>
    <property type="match status" value="1"/>
</dbReference>
<dbReference type="InterPro" id="IPR011545">
    <property type="entry name" value="DEAD/DEAH_box_helicase_dom"/>
</dbReference>
<evidence type="ECO:0000259" key="17">
    <source>
        <dbReference type="PROSITE" id="PS50304"/>
    </source>
</evidence>
<evidence type="ECO:0000256" key="13">
    <source>
        <dbReference type="ARBA" id="ARBA00023158"/>
    </source>
</evidence>
<dbReference type="EMBL" id="JBDJPC010000002">
    <property type="protein sequence ID" value="KAL1512681.1"/>
    <property type="molecule type" value="Genomic_DNA"/>
</dbReference>
<dbReference type="SMART" id="SM00490">
    <property type="entry name" value="HELICc"/>
    <property type="match status" value="1"/>
</dbReference>
<dbReference type="PROSITE" id="PS50304">
    <property type="entry name" value="TUDOR"/>
    <property type="match status" value="1"/>
</dbReference>
<keyword evidence="12" id="KW-0744">Spermatogenesis</keyword>
<organism evidence="20 21">
    <name type="scientific">Hypothenemus hampei</name>
    <name type="common">Coffee berry borer</name>
    <dbReference type="NCBI Taxonomy" id="57062"/>
    <lineage>
        <taxon>Eukaryota</taxon>
        <taxon>Metazoa</taxon>
        <taxon>Ecdysozoa</taxon>
        <taxon>Arthropoda</taxon>
        <taxon>Hexapoda</taxon>
        <taxon>Insecta</taxon>
        <taxon>Pterygota</taxon>
        <taxon>Neoptera</taxon>
        <taxon>Endopterygota</taxon>
        <taxon>Coleoptera</taxon>
        <taxon>Polyphaga</taxon>
        <taxon>Cucujiformia</taxon>
        <taxon>Curculionidae</taxon>
        <taxon>Scolytinae</taxon>
        <taxon>Hypothenemus</taxon>
    </lineage>
</organism>
<comment type="caution">
    <text evidence="20">The sequence shown here is derived from an EMBL/GenBank/DDBJ whole genome shotgun (WGS) entry which is preliminary data.</text>
</comment>
<dbReference type="Gene3D" id="3.40.50.300">
    <property type="entry name" value="P-loop containing nucleotide triphosphate hydrolases"/>
    <property type="match status" value="2"/>
</dbReference>
<evidence type="ECO:0000256" key="10">
    <source>
        <dbReference type="ARBA" id="ARBA00022806"/>
    </source>
</evidence>
<dbReference type="Gene3D" id="2.40.50.90">
    <property type="match status" value="1"/>
</dbReference>
<comment type="similarity">
    <text evidence="2">Belongs to the DEAD box helicase family. DEAH subfamily.</text>
</comment>
<evidence type="ECO:0000256" key="14">
    <source>
        <dbReference type="ARBA" id="ARBA00023254"/>
    </source>
</evidence>
<dbReference type="SMART" id="SM00487">
    <property type="entry name" value="DEXDc"/>
    <property type="match status" value="1"/>
</dbReference>
<dbReference type="InterPro" id="IPR002999">
    <property type="entry name" value="Tudor"/>
</dbReference>
<evidence type="ECO:0000256" key="9">
    <source>
        <dbReference type="ARBA" id="ARBA00022801"/>
    </source>
</evidence>
<evidence type="ECO:0000256" key="12">
    <source>
        <dbReference type="ARBA" id="ARBA00022871"/>
    </source>
</evidence>
<evidence type="ECO:0000256" key="16">
    <source>
        <dbReference type="SAM" id="MobiDB-lite"/>
    </source>
</evidence>
<dbReference type="SMART" id="SM00333">
    <property type="entry name" value="TUDOR"/>
    <property type="match status" value="1"/>
</dbReference>
<keyword evidence="6" id="KW-0963">Cytoplasm</keyword>
<keyword evidence="13" id="KW-0943">RNA-mediated gene silencing</keyword>
<dbReference type="SMART" id="SM00847">
    <property type="entry name" value="HA2"/>
    <property type="match status" value="1"/>
</dbReference>
<keyword evidence="8" id="KW-0221">Differentiation</keyword>
<evidence type="ECO:0000313" key="20">
    <source>
        <dbReference type="EMBL" id="KAL1512681.1"/>
    </source>
</evidence>
<feature type="region of interest" description="Disordered" evidence="16">
    <location>
        <begin position="7"/>
        <end position="43"/>
    </location>
</feature>
<evidence type="ECO:0000256" key="6">
    <source>
        <dbReference type="ARBA" id="ARBA00022490"/>
    </source>
</evidence>
<keyword evidence="9" id="KW-0378">Hydrolase</keyword>
<evidence type="ECO:0000256" key="2">
    <source>
        <dbReference type="ARBA" id="ARBA00008792"/>
    </source>
</evidence>
<evidence type="ECO:0000259" key="18">
    <source>
        <dbReference type="PROSITE" id="PS51192"/>
    </source>
</evidence>
<reference evidence="20 21" key="1">
    <citation type="submission" date="2024-05" db="EMBL/GenBank/DDBJ databases">
        <title>Genetic variation in Jamaican populations of the coffee berry borer (Hypothenemus hampei).</title>
        <authorList>
            <person name="Errbii M."/>
            <person name="Myrie A."/>
        </authorList>
    </citation>
    <scope>NUCLEOTIDE SEQUENCE [LARGE SCALE GENOMIC DNA]</scope>
    <source>
        <strain evidence="20">JA-Hopewell-2020-01-JO</strain>
        <tissue evidence="20">Whole body</tissue>
    </source>
</reference>
<dbReference type="GO" id="GO:0007283">
    <property type="term" value="P:spermatogenesis"/>
    <property type="evidence" value="ECO:0007669"/>
    <property type="project" value="UniProtKB-KW"/>
</dbReference>
<evidence type="ECO:0000256" key="3">
    <source>
        <dbReference type="ARBA" id="ARBA00012552"/>
    </source>
</evidence>
<dbReference type="GO" id="GO:0003724">
    <property type="term" value="F:RNA helicase activity"/>
    <property type="evidence" value="ECO:0007669"/>
    <property type="project" value="UniProtKB-EC"/>
</dbReference>
<protein>
    <recommendedName>
        <fullName evidence="4">Probable ATP-dependent RNA helicase spindle-E</fullName>
        <ecNumber evidence="3">3.6.4.13</ecNumber>
    </recommendedName>
</protein>
<dbReference type="GO" id="GO:0005524">
    <property type="term" value="F:ATP binding"/>
    <property type="evidence" value="ECO:0007669"/>
    <property type="project" value="UniProtKB-KW"/>
</dbReference>
<dbReference type="Proteomes" id="UP001566132">
    <property type="component" value="Unassembled WGS sequence"/>
</dbReference>
<evidence type="ECO:0000313" key="21">
    <source>
        <dbReference type="Proteomes" id="UP001566132"/>
    </source>
</evidence>
<dbReference type="InterPro" id="IPR007502">
    <property type="entry name" value="Helicase-assoc_dom"/>
</dbReference>
<feature type="domain" description="Tudor" evidence="17">
    <location>
        <begin position="941"/>
        <end position="999"/>
    </location>
</feature>
<dbReference type="GO" id="GO:0005737">
    <property type="term" value="C:cytoplasm"/>
    <property type="evidence" value="ECO:0007669"/>
    <property type="project" value="UniProtKB-SubCell"/>
</dbReference>
<feature type="domain" description="Helicase C-terminal" evidence="19">
    <location>
        <begin position="333"/>
        <end position="518"/>
    </location>
</feature>
<accession>A0ABD1F510</accession>
<keyword evidence="5" id="KW-0217">Developmental protein</keyword>
<dbReference type="Gene3D" id="1.20.120.1080">
    <property type="match status" value="1"/>
</dbReference>
<dbReference type="InterPro" id="IPR027417">
    <property type="entry name" value="P-loop_NTPase"/>
</dbReference>
<name>A0ABD1F510_HYPHA</name>
<dbReference type="PANTHER" id="PTHR18934">
    <property type="entry name" value="ATP-DEPENDENT RNA HELICASE"/>
    <property type="match status" value="1"/>
</dbReference>
<evidence type="ECO:0000256" key="11">
    <source>
        <dbReference type="ARBA" id="ARBA00022840"/>
    </source>
</evidence>
<evidence type="ECO:0000256" key="7">
    <source>
        <dbReference type="ARBA" id="ARBA00022741"/>
    </source>
</evidence>
<dbReference type="Gene3D" id="2.30.30.140">
    <property type="match status" value="1"/>
</dbReference>
<evidence type="ECO:0000256" key="4">
    <source>
        <dbReference type="ARBA" id="ARBA00013352"/>
    </source>
</evidence>
<keyword evidence="10" id="KW-0347">Helicase</keyword>
<dbReference type="PROSITE" id="PS51194">
    <property type="entry name" value="HELICASE_CTER"/>
    <property type="match status" value="1"/>
</dbReference>
<dbReference type="SUPFAM" id="SSF63748">
    <property type="entry name" value="Tudor/PWWP/MBT"/>
    <property type="match status" value="1"/>
</dbReference>
<dbReference type="Pfam" id="PF21010">
    <property type="entry name" value="HA2_C"/>
    <property type="match status" value="1"/>
</dbReference>
<dbReference type="GO" id="GO:0016787">
    <property type="term" value="F:hydrolase activity"/>
    <property type="evidence" value="ECO:0007669"/>
    <property type="project" value="UniProtKB-KW"/>
</dbReference>
<comment type="subcellular location">
    <subcellularLocation>
        <location evidence="1">Cytoplasm</location>
    </subcellularLocation>
</comment>
<sequence>MHALLAKMDKKPTYPVGRVNGRTAPTSSTFGDSQSEDESAKGGVQYEQEFVQKELESYVNKPISNTQENLCNMSEVSSVVPEETFVSPSLYSRYNFNITTDIKRELPIDSFKSQILSRIEFNQVVVIEGPTGCGKTTQVPQMVMDSLRQKNKYCNIVVTQPRKIATINVTKRVCEERGWTIGTVCGYQIGLEKLTSRDEMITFMTTGVLLQKLISAKSLKQFTHIIIDEVHERNQDLDFLLLLVRKYLFTNSPNVKVILMSATINASEFAYYFRKRIANQAIPAPIIKVGKSSPYSSTIFYLDQICAMSFSGPVHCDISKPEISKDLWKIFLVLVRAFDKLPSDVDDEESVNSGSILVFLPGINEIEEANNLLLKDATNSEKPPPKLKWDIIPLHSSLPNDEQALAFKKVRPGYRKVILSTNIAESSITVPDTCFVIDFCLTKVMTVDSMTKYMSLKLEWASHVNCEQRAGRVGRTCDGRVYRLVPKSFYIDEMEKVNAPEILRAPLEHVVLHTKRLDLNDTPAQILALAMTPPDIKHIESTIWKLKEIGALLKTCRGQFVNSDGDITYLGQVMATLPIDVRLSKMIVLGNLYSCLEETLIIAAGASIQNIFSVPFQKRLDAYKKIMLWSDGSSSDLIALLNLYFVWQARKRDNAFANQKEELAWCQRNLVSLKGLREWQLLVNEIRLRLNYLDLKETVGPGKVYLTETEKPTVLKIVMAGAFYPNYFIKPSNYNQTAEREAVKLVGGRDPFCTVFFTGLNPQQPGQIYLRQIKQLIYEKGEKETDVQIGFDGSMKIYVEFKYSSTEPTLVNLDGFNRLTYTTGKIPPKIYELIKRRQLNDVFELKLLQLQKAWEFAEANGATCHTLLPVEGLATCVERFSHTADYDPLPPLNIPYIRIHISNHCDAGHFWAQKADEKTNELLSQIEEALNKQVLKQVDEQIKVGKIYAAKFVEDGLFYRCKVTAIAGQINQVLFIDYGNTQEVNPDSLYYLPQRSQCFVVPLAFECVLYGVKPAYKHHPLGIWNEKINTQFRRITDGILLYGEVYSVVNNVVELELYRSAIKENSINKYLIDQGFADNCSPSFLSKQDHERRVKIQTSSNPVQEASRLSVDKIISYTDFADPVVEGRECTHVKLKGPYSPLEIRLFGCAAQVEGKHIDVEVTSVNSVLLDSEPQNEHSRLFVAGYVGQNAEGTRLRVRQTTLMPNVPGLPALLAAIFCPTMEPKLTKDNSLVAALLCGLGFNETTSKPFYPYHDIIIRLDTELHIDELEMINKLRYLMNNGIKLMQNVQHVRSTQNELLATQIKIKDHLFKLLNMPRNPICRENVVPQNTTWGRHEGAVLLTPNMETEEQDIWPLLGFVKLVKLDAFQREVCRNLEDIENLVYNVKPFTNTVCILCQEETLFVEDLRLHIISCHHKRKVEKFKEELKIAYNDNDGDE</sequence>
<dbReference type="InterPro" id="IPR001650">
    <property type="entry name" value="Helicase_C-like"/>
</dbReference>
<keyword evidence="11" id="KW-0067">ATP-binding</keyword>
<keyword evidence="7" id="KW-0547">Nucleotide-binding</keyword>
<keyword evidence="14" id="KW-0469">Meiosis</keyword>
<evidence type="ECO:0000256" key="15">
    <source>
        <dbReference type="ARBA" id="ARBA00047984"/>
    </source>
</evidence>
<dbReference type="Pfam" id="PF00567">
    <property type="entry name" value="TUDOR"/>
    <property type="match status" value="1"/>
</dbReference>
<keyword evidence="21" id="KW-1185">Reference proteome</keyword>
<dbReference type="InterPro" id="IPR035437">
    <property type="entry name" value="SNase_OB-fold_sf"/>
</dbReference>
<dbReference type="GO" id="GO:0030154">
    <property type="term" value="P:cell differentiation"/>
    <property type="evidence" value="ECO:0007669"/>
    <property type="project" value="UniProtKB-KW"/>
</dbReference>
<feature type="compositionally biased region" description="Polar residues" evidence="16">
    <location>
        <begin position="23"/>
        <end position="33"/>
    </location>
</feature>
<proteinExistence type="inferred from homology"/>
<dbReference type="SUPFAM" id="SSF52540">
    <property type="entry name" value="P-loop containing nucleoside triphosphate hydrolases"/>
    <property type="match status" value="1"/>
</dbReference>